<evidence type="ECO:0000313" key="2">
    <source>
        <dbReference type="EMBL" id="CAB4574195.1"/>
    </source>
</evidence>
<protein>
    <submittedName>
        <fullName evidence="2">Unannotated protein</fullName>
    </submittedName>
</protein>
<evidence type="ECO:0000256" key="1">
    <source>
        <dbReference type="SAM" id="Phobius"/>
    </source>
</evidence>
<keyword evidence="1" id="KW-0812">Transmembrane</keyword>
<dbReference type="InterPro" id="IPR025323">
    <property type="entry name" value="DUF4229"/>
</dbReference>
<feature type="transmembrane region" description="Helical" evidence="1">
    <location>
        <begin position="34"/>
        <end position="52"/>
    </location>
</feature>
<name>A0A6J6EFY5_9ZZZZ</name>
<keyword evidence="1" id="KW-1133">Transmembrane helix</keyword>
<dbReference type="EMBL" id="CAEZTT010000039">
    <property type="protein sequence ID" value="CAB4574195.1"/>
    <property type="molecule type" value="Genomic_DNA"/>
</dbReference>
<organism evidence="2">
    <name type="scientific">freshwater metagenome</name>
    <dbReference type="NCBI Taxonomy" id="449393"/>
    <lineage>
        <taxon>unclassified sequences</taxon>
        <taxon>metagenomes</taxon>
        <taxon>ecological metagenomes</taxon>
    </lineage>
</organism>
<proteinExistence type="predicted"/>
<feature type="transmembrane region" description="Helical" evidence="1">
    <location>
        <begin position="9"/>
        <end position="28"/>
    </location>
</feature>
<sequence>MNNTFLSTILYSLARLGLLALFIGVGYYAGLRGYVLIIVGFLVSAVASLFLLDGLRDRVSVGLFNTKKKLDDKIDAAAAAEDAWLDEQLRKQEADRQDDSEPNK</sequence>
<gene>
    <name evidence="2" type="ORF">UFOPK1726_00470</name>
</gene>
<accession>A0A6J6EFY5</accession>
<reference evidence="2" key="1">
    <citation type="submission" date="2020-05" db="EMBL/GenBank/DDBJ databases">
        <authorList>
            <person name="Chiriac C."/>
            <person name="Salcher M."/>
            <person name="Ghai R."/>
            <person name="Kavagutti S V."/>
        </authorList>
    </citation>
    <scope>NUCLEOTIDE SEQUENCE</scope>
</reference>
<keyword evidence="1" id="KW-0472">Membrane</keyword>
<dbReference type="AlphaFoldDB" id="A0A6J6EFY5"/>
<dbReference type="Pfam" id="PF14012">
    <property type="entry name" value="DUF4229"/>
    <property type="match status" value="1"/>
</dbReference>